<feature type="domain" description="Alcohol dehydrogenase-like C-terminal" evidence="2">
    <location>
        <begin position="169"/>
        <end position="286"/>
    </location>
</feature>
<feature type="domain" description="Oxidoreductase N-terminal" evidence="3">
    <location>
        <begin position="8"/>
        <end position="121"/>
    </location>
</feature>
<dbReference type="Gene3D" id="3.90.180.10">
    <property type="entry name" value="Medium-chain alcohol dehydrogenases, catalytic domain"/>
    <property type="match status" value="1"/>
</dbReference>
<dbReference type="AlphaFoldDB" id="A0A1W5D9A9"/>
<dbReference type="Pfam" id="PF00107">
    <property type="entry name" value="ADH_zinc_N"/>
    <property type="match status" value="1"/>
</dbReference>
<dbReference type="PANTHER" id="PTHR43205:SF19">
    <property type="entry name" value="ENOYL REDUCTASE (ER) DOMAIN-CONTAINING PROTEIN"/>
    <property type="match status" value="1"/>
</dbReference>
<dbReference type="EMBL" id="FWEW01003533">
    <property type="protein sequence ID" value="SLM39635.1"/>
    <property type="molecule type" value="Genomic_DNA"/>
</dbReference>
<dbReference type="Pfam" id="PF16884">
    <property type="entry name" value="ADH_N_2"/>
    <property type="match status" value="1"/>
</dbReference>
<dbReference type="InterPro" id="IPR041694">
    <property type="entry name" value="ADH_N_2"/>
</dbReference>
<dbReference type="CDD" id="cd05288">
    <property type="entry name" value="PGDH"/>
    <property type="match status" value="1"/>
</dbReference>
<dbReference type="GO" id="GO:0016628">
    <property type="term" value="F:oxidoreductase activity, acting on the CH-CH group of donors, NAD or NADP as acceptor"/>
    <property type="evidence" value="ECO:0007669"/>
    <property type="project" value="InterPro"/>
</dbReference>
<reference evidence="5" key="1">
    <citation type="submission" date="2017-03" db="EMBL/GenBank/DDBJ databases">
        <authorList>
            <person name="Sharma R."/>
            <person name="Thines M."/>
        </authorList>
    </citation>
    <scope>NUCLEOTIDE SEQUENCE [LARGE SCALE GENOMIC DNA]</scope>
</reference>
<proteinExistence type="predicted"/>
<evidence type="ECO:0000313" key="5">
    <source>
        <dbReference type="Proteomes" id="UP000192927"/>
    </source>
</evidence>
<dbReference type="InterPro" id="IPR036291">
    <property type="entry name" value="NAD(P)-bd_dom_sf"/>
</dbReference>
<keyword evidence="1" id="KW-0560">Oxidoreductase</keyword>
<dbReference type="SUPFAM" id="SSF50129">
    <property type="entry name" value="GroES-like"/>
    <property type="match status" value="1"/>
</dbReference>
<sequence>MSAPTSTRQWILASKPTLKPILSGPSATFELEINSLPPLEKGQVLLRILYLSTDAGQRGWIDKNIEPKRLYMPPVQEGDPMRSFGLCEIVESKAPKLSKGTKVVAAPNWPEYAVENGSECNPAQEIPGLPIAAFLGALDATGLTAYYGLVEIVRAAKEDTVVVSRAAGATVQIAKHIVRCKRIIGIAGSDEKCKWVETLGADVCINYEKDSFEQAVIKATPEYASVYFDNVGGEILDLMLTRIARFGRIAACGAVASYNDPNSPGLKNWFEVVSMRIEIKGFIVLDFMPRMGEGLKALLEVYKEGNLKLDEQNEHVISAGFEEIPNVWWKLFEGENKGKLLTKLV</sequence>
<evidence type="ECO:0000259" key="3">
    <source>
        <dbReference type="Pfam" id="PF16884"/>
    </source>
</evidence>
<evidence type="ECO:0000259" key="2">
    <source>
        <dbReference type="Pfam" id="PF00107"/>
    </source>
</evidence>
<dbReference type="SUPFAM" id="SSF51735">
    <property type="entry name" value="NAD(P)-binding Rossmann-fold domains"/>
    <property type="match status" value="1"/>
</dbReference>
<organism evidence="4 5">
    <name type="scientific">Lasallia pustulata</name>
    <dbReference type="NCBI Taxonomy" id="136370"/>
    <lineage>
        <taxon>Eukaryota</taxon>
        <taxon>Fungi</taxon>
        <taxon>Dikarya</taxon>
        <taxon>Ascomycota</taxon>
        <taxon>Pezizomycotina</taxon>
        <taxon>Lecanoromycetes</taxon>
        <taxon>OSLEUM clade</taxon>
        <taxon>Umbilicariomycetidae</taxon>
        <taxon>Umbilicariales</taxon>
        <taxon>Umbilicariaceae</taxon>
        <taxon>Lasallia</taxon>
    </lineage>
</organism>
<dbReference type="PANTHER" id="PTHR43205">
    <property type="entry name" value="PROSTAGLANDIN REDUCTASE"/>
    <property type="match status" value="1"/>
</dbReference>
<accession>A0A1W5D9A9</accession>
<dbReference type="InterPro" id="IPR011032">
    <property type="entry name" value="GroES-like_sf"/>
</dbReference>
<evidence type="ECO:0000256" key="1">
    <source>
        <dbReference type="ARBA" id="ARBA00023002"/>
    </source>
</evidence>
<keyword evidence="5" id="KW-1185">Reference proteome</keyword>
<dbReference type="Proteomes" id="UP000192927">
    <property type="component" value="Unassembled WGS sequence"/>
</dbReference>
<dbReference type="InterPro" id="IPR045010">
    <property type="entry name" value="MDR_fam"/>
</dbReference>
<name>A0A1W5D9A9_9LECA</name>
<protein>
    <submittedName>
        <fullName evidence="4">NAD(P)-binding domain</fullName>
    </submittedName>
</protein>
<evidence type="ECO:0000313" key="4">
    <source>
        <dbReference type="EMBL" id="SLM39635.1"/>
    </source>
</evidence>
<dbReference type="Gene3D" id="3.40.50.720">
    <property type="entry name" value="NAD(P)-binding Rossmann-like Domain"/>
    <property type="match status" value="1"/>
</dbReference>
<dbReference type="InterPro" id="IPR013149">
    <property type="entry name" value="ADH-like_C"/>
</dbReference>